<dbReference type="EMBL" id="NOVD01000017">
    <property type="protein sequence ID" value="PCK25370.1"/>
    <property type="molecule type" value="Genomic_DNA"/>
</dbReference>
<comment type="caution">
    <text evidence="3">The sequence shown here is derived from an EMBL/GenBank/DDBJ whole genome shotgun (WGS) entry which is preliminary data.</text>
</comment>
<dbReference type="Proteomes" id="UP000230886">
    <property type="component" value="Unassembled WGS sequence"/>
</dbReference>
<dbReference type="InterPro" id="IPR009061">
    <property type="entry name" value="DNA-bd_dom_put_sf"/>
</dbReference>
<dbReference type="PANTHER" id="PTHR30204:SF93">
    <property type="entry name" value="HTH MERR-TYPE DOMAIN-CONTAINING PROTEIN"/>
    <property type="match status" value="1"/>
</dbReference>
<sequence>MRISDVASAAGTTPRTVRHYHRLGLLAEPRRLSNGYRTYELPDLVRLMRIRWLTAAGIPLGSIAAMIEPTPIDAREPDDFAEDLSSLIAEIDRKQRVLADQRVRLQEMLSARGAGRVVSPLPVELLSAFDELIASSPTDSVRRLFERERDMWELVAISGAAPHELFSTAARLLSDEGDRKRIVDLYRRFAALAGREVAEVADEIAYLSDELEESLDGVLGDVYADGDSAGVGFSVGIADLVPDPAQREVVARVATRLMSGGTA</sequence>
<keyword evidence="1" id="KW-0238">DNA-binding</keyword>
<evidence type="ECO:0000313" key="3">
    <source>
        <dbReference type="EMBL" id="PCK25370.1"/>
    </source>
</evidence>
<dbReference type="Gene3D" id="1.10.1660.10">
    <property type="match status" value="1"/>
</dbReference>
<dbReference type="PANTHER" id="PTHR30204">
    <property type="entry name" value="REDOX-CYCLING DRUG-SENSING TRANSCRIPTIONAL ACTIVATOR SOXR"/>
    <property type="match status" value="1"/>
</dbReference>
<protein>
    <submittedName>
        <fullName evidence="3">MerR family transcriptional regulator</fullName>
    </submittedName>
</protein>
<organism evidence="3 4">
    <name type="scientific">Rhodococcus qingshengii</name>
    <dbReference type="NCBI Taxonomy" id="334542"/>
    <lineage>
        <taxon>Bacteria</taxon>
        <taxon>Bacillati</taxon>
        <taxon>Actinomycetota</taxon>
        <taxon>Actinomycetes</taxon>
        <taxon>Mycobacteriales</taxon>
        <taxon>Nocardiaceae</taxon>
        <taxon>Rhodococcus</taxon>
        <taxon>Rhodococcus erythropolis group</taxon>
    </lineage>
</organism>
<accession>A0A2A5J702</accession>
<dbReference type="AlphaFoldDB" id="A0A2A5J702"/>
<reference evidence="3 4" key="1">
    <citation type="submission" date="2017-07" db="EMBL/GenBank/DDBJ databases">
        <title>Draft sequence of Rhodococcus enclensis 23b-28.</title>
        <authorList>
            <person name="Besaury L."/>
            <person name="Sancelme M."/>
            <person name="Amato P."/>
            <person name="Lallement A."/>
            <person name="Delort A.-M."/>
        </authorList>
    </citation>
    <scope>NUCLEOTIDE SEQUENCE [LARGE SCALE GENOMIC DNA]</scope>
    <source>
        <strain evidence="3 4">23b-28</strain>
    </source>
</reference>
<dbReference type="PROSITE" id="PS50937">
    <property type="entry name" value="HTH_MERR_2"/>
    <property type="match status" value="1"/>
</dbReference>
<dbReference type="SUPFAM" id="SSF46955">
    <property type="entry name" value="Putative DNA-binding domain"/>
    <property type="match status" value="1"/>
</dbReference>
<dbReference type="GO" id="GO:0003700">
    <property type="term" value="F:DNA-binding transcription factor activity"/>
    <property type="evidence" value="ECO:0007669"/>
    <property type="project" value="InterPro"/>
</dbReference>
<evidence type="ECO:0000313" key="4">
    <source>
        <dbReference type="Proteomes" id="UP000230886"/>
    </source>
</evidence>
<evidence type="ECO:0000259" key="2">
    <source>
        <dbReference type="PROSITE" id="PS50937"/>
    </source>
</evidence>
<evidence type="ECO:0000256" key="1">
    <source>
        <dbReference type="ARBA" id="ARBA00023125"/>
    </source>
</evidence>
<proteinExistence type="predicted"/>
<dbReference type="RefSeq" id="WP_099698068.1">
    <property type="nucleotide sequence ID" value="NZ_JBIBSL010000002.1"/>
</dbReference>
<feature type="domain" description="HTH merR-type" evidence="2">
    <location>
        <begin position="1"/>
        <end position="69"/>
    </location>
</feature>
<dbReference type="GO" id="GO:0003677">
    <property type="term" value="F:DNA binding"/>
    <property type="evidence" value="ECO:0007669"/>
    <property type="project" value="UniProtKB-KW"/>
</dbReference>
<dbReference type="CDD" id="cd00592">
    <property type="entry name" value="HTH_MerR-like"/>
    <property type="match status" value="1"/>
</dbReference>
<gene>
    <name evidence="3" type="ORF">CHR55_21120</name>
</gene>
<dbReference type="InterPro" id="IPR000551">
    <property type="entry name" value="MerR-type_HTH_dom"/>
</dbReference>
<name>A0A2A5J702_RHOSG</name>
<dbReference type="SMART" id="SM00422">
    <property type="entry name" value="HTH_MERR"/>
    <property type="match status" value="1"/>
</dbReference>
<dbReference type="Pfam" id="PF13411">
    <property type="entry name" value="MerR_1"/>
    <property type="match status" value="1"/>
</dbReference>
<dbReference type="InterPro" id="IPR047057">
    <property type="entry name" value="MerR_fam"/>
</dbReference>